<evidence type="ECO:0000313" key="8">
    <source>
        <dbReference type="EMBL" id="JAC75855.1"/>
    </source>
</evidence>
<keyword evidence="5" id="KW-0378">Hydrolase</keyword>
<evidence type="ECO:0000256" key="7">
    <source>
        <dbReference type="ARBA" id="ARBA00023049"/>
    </source>
</evidence>
<protein>
    <submittedName>
        <fullName evidence="8">Zinc-metallopeptidase-like protein</fullName>
    </submittedName>
</protein>
<evidence type="ECO:0000256" key="3">
    <source>
        <dbReference type="ARBA" id="ARBA00022670"/>
    </source>
</evidence>
<dbReference type="Gene3D" id="3.90.132.10">
    <property type="entry name" value="Leishmanolysin , domain 2"/>
    <property type="match status" value="1"/>
</dbReference>
<evidence type="ECO:0000256" key="5">
    <source>
        <dbReference type="ARBA" id="ARBA00022801"/>
    </source>
</evidence>
<dbReference type="PANTHER" id="PTHR10942">
    <property type="entry name" value="LEISHMANOLYSIN-LIKE PEPTIDASE"/>
    <property type="match status" value="1"/>
</dbReference>
<comment type="similarity">
    <text evidence="2">Belongs to the peptidase M8 family.</text>
</comment>
<organism evidence="8">
    <name type="scientific">Tetraselmis sp. GSL018</name>
    <dbReference type="NCBI Taxonomy" id="582737"/>
    <lineage>
        <taxon>Eukaryota</taxon>
        <taxon>Viridiplantae</taxon>
        <taxon>Chlorophyta</taxon>
        <taxon>core chlorophytes</taxon>
        <taxon>Chlorodendrophyceae</taxon>
        <taxon>Chlorodendrales</taxon>
        <taxon>Chlorodendraceae</taxon>
        <taxon>Tetraselmis</taxon>
    </lineage>
</organism>
<dbReference type="Pfam" id="PF01457">
    <property type="entry name" value="Peptidase_M8"/>
    <property type="match status" value="1"/>
</dbReference>
<keyword evidence="4" id="KW-0479">Metal-binding</keyword>
<dbReference type="PANTHER" id="PTHR10942:SF0">
    <property type="entry name" value="LEISHMANOLYSIN-LIKE PEPTIDASE"/>
    <property type="match status" value="1"/>
</dbReference>
<feature type="non-terminal residue" evidence="8">
    <location>
        <position position="1"/>
    </location>
</feature>
<dbReference type="GO" id="GO:0007155">
    <property type="term" value="P:cell adhesion"/>
    <property type="evidence" value="ECO:0007669"/>
    <property type="project" value="InterPro"/>
</dbReference>
<keyword evidence="3" id="KW-0645">Protease</keyword>
<dbReference type="EMBL" id="GBEZ01009758">
    <property type="protein sequence ID" value="JAC75855.1"/>
    <property type="molecule type" value="Transcribed_RNA"/>
</dbReference>
<reference evidence="8" key="1">
    <citation type="submission" date="2014-05" db="EMBL/GenBank/DDBJ databases">
        <title>The transcriptome of the halophilic microalga Tetraselmis sp. GSL018 isolated from the Great Salt Lake, Utah.</title>
        <authorList>
            <person name="Jinkerson R.E."/>
            <person name="D'Adamo S."/>
            <person name="Posewitz M.C."/>
        </authorList>
    </citation>
    <scope>NUCLEOTIDE SEQUENCE</scope>
    <source>
        <strain evidence="8">GSL018</strain>
    </source>
</reference>
<dbReference type="GO" id="GO:0004222">
    <property type="term" value="F:metalloendopeptidase activity"/>
    <property type="evidence" value="ECO:0007669"/>
    <property type="project" value="InterPro"/>
</dbReference>
<keyword evidence="7" id="KW-0482">Metalloprotease</keyword>
<dbReference type="GO" id="GO:0046872">
    <property type="term" value="F:metal ion binding"/>
    <property type="evidence" value="ECO:0007669"/>
    <property type="project" value="UniProtKB-KW"/>
</dbReference>
<evidence type="ECO:0000256" key="4">
    <source>
        <dbReference type="ARBA" id="ARBA00022723"/>
    </source>
</evidence>
<dbReference type="GO" id="GO:0005737">
    <property type="term" value="C:cytoplasm"/>
    <property type="evidence" value="ECO:0007669"/>
    <property type="project" value="TreeGrafter"/>
</dbReference>
<sequence length="178" mass="18697">DHFHFSPFTLALTEDSGWYTANWEAVGYLDFGAGAGCSFLTSSCANYAAANPAQEWFCSRDGCSHDGRYKSYCMSDMFSGNCNLDEPYSICTDSANGGSNLFGESFGSFSRCFEAAETLDYLSDGFIYPESGGVCLAASCSGGELRVTVDGTELACPTGTTLSLAGVGSFQSGSLACP</sequence>
<accession>A0A061RYU0</accession>
<dbReference type="SUPFAM" id="SSF55486">
    <property type="entry name" value="Metalloproteases ('zincins'), catalytic domain"/>
    <property type="match status" value="1"/>
</dbReference>
<comment type="cofactor">
    <cofactor evidence="1">
        <name>Zn(2+)</name>
        <dbReference type="ChEBI" id="CHEBI:29105"/>
    </cofactor>
</comment>
<dbReference type="InterPro" id="IPR001577">
    <property type="entry name" value="Peptidase_M8"/>
</dbReference>
<dbReference type="GO" id="GO:0006508">
    <property type="term" value="P:proteolysis"/>
    <property type="evidence" value="ECO:0007669"/>
    <property type="project" value="UniProtKB-KW"/>
</dbReference>
<dbReference type="Gene3D" id="2.30.34.10">
    <property type="entry name" value="Leishmanolysin domain 4"/>
    <property type="match status" value="1"/>
</dbReference>
<name>A0A061RYU0_9CHLO</name>
<evidence type="ECO:0000256" key="6">
    <source>
        <dbReference type="ARBA" id="ARBA00022833"/>
    </source>
</evidence>
<proteinExistence type="inferred from homology"/>
<dbReference type="AlphaFoldDB" id="A0A061RYU0"/>
<dbReference type="GO" id="GO:0016020">
    <property type="term" value="C:membrane"/>
    <property type="evidence" value="ECO:0007669"/>
    <property type="project" value="InterPro"/>
</dbReference>
<feature type="non-terminal residue" evidence="8">
    <location>
        <position position="178"/>
    </location>
</feature>
<keyword evidence="6" id="KW-0862">Zinc</keyword>
<gene>
    <name evidence="8" type="ORF">TSPGSL018_21891</name>
</gene>
<evidence type="ECO:0000256" key="2">
    <source>
        <dbReference type="ARBA" id="ARBA00005860"/>
    </source>
</evidence>
<evidence type="ECO:0000256" key="1">
    <source>
        <dbReference type="ARBA" id="ARBA00001947"/>
    </source>
</evidence>